<dbReference type="PANTHER" id="PTHR36154:SF1">
    <property type="entry name" value="DNA-BINDING TRANSCRIPTIONAL ACTIVATOR ALPA"/>
    <property type="match status" value="1"/>
</dbReference>
<gene>
    <name evidence="1" type="ORF">RUA8715_00476</name>
</gene>
<dbReference type="PANTHER" id="PTHR36154">
    <property type="entry name" value="DNA-BINDING TRANSCRIPTIONAL ACTIVATOR ALPA"/>
    <property type="match status" value="1"/>
</dbReference>
<dbReference type="SUPFAM" id="SSF46955">
    <property type="entry name" value="Putative DNA-binding domain"/>
    <property type="match status" value="1"/>
</dbReference>
<evidence type="ECO:0000313" key="2">
    <source>
        <dbReference type="Proteomes" id="UP000202485"/>
    </source>
</evidence>
<dbReference type="InterPro" id="IPR010260">
    <property type="entry name" value="AlpA"/>
</dbReference>
<name>A0A238JWE2_9RHOB</name>
<accession>A0A238JWE2</accession>
<dbReference type="Gene3D" id="1.10.238.160">
    <property type="match status" value="1"/>
</dbReference>
<dbReference type="InterPro" id="IPR009061">
    <property type="entry name" value="DNA-bd_dom_put_sf"/>
</dbReference>
<dbReference type="InterPro" id="IPR052931">
    <property type="entry name" value="Prophage_regulatory_activator"/>
</dbReference>
<dbReference type="Proteomes" id="UP000202485">
    <property type="component" value="Unassembled WGS sequence"/>
</dbReference>
<organism evidence="1 2">
    <name type="scientific">Ruegeria arenilitoris</name>
    <dbReference type="NCBI Taxonomy" id="1173585"/>
    <lineage>
        <taxon>Bacteria</taxon>
        <taxon>Pseudomonadati</taxon>
        <taxon>Pseudomonadota</taxon>
        <taxon>Alphaproteobacteria</taxon>
        <taxon>Rhodobacterales</taxon>
        <taxon>Roseobacteraceae</taxon>
        <taxon>Ruegeria</taxon>
    </lineage>
</organism>
<dbReference type="AlphaFoldDB" id="A0A238JWE2"/>
<dbReference type="Pfam" id="PF05930">
    <property type="entry name" value="Phage_AlpA"/>
    <property type="match status" value="1"/>
</dbReference>
<dbReference type="OrthoDB" id="9801242at2"/>
<sequence>MQDKIYRRPDVESLVGLSRSTLYAMIAEGAFPKPIKLGKRAVGWRQSDVLSWLESRASAEV</sequence>
<dbReference type="EMBL" id="FXYG01000001">
    <property type="protein sequence ID" value="SMX34484.1"/>
    <property type="molecule type" value="Genomic_DNA"/>
</dbReference>
<proteinExistence type="predicted"/>
<protein>
    <submittedName>
        <fullName evidence="1">Prophage CP4-57 regulatory protein (AlpA)</fullName>
    </submittedName>
</protein>
<reference evidence="2" key="1">
    <citation type="submission" date="2017-05" db="EMBL/GenBank/DDBJ databases">
        <authorList>
            <person name="Rodrigo-Torres L."/>
            <person name="Arahal R. D."/>
            <person name="Lucena T."/>
        </authorList>
    </citation>
    <scope>NUCLEOTIDE SEQUENCE [LARGE SCALE GENOMIC DNA]</scope>
    <source>
        <strain evidence="2">CECT 8715</strain>
    </source>
</reference>
<evidence type="ECO:0000313" key="1">
    <source>
        <dbReference type="EMBL" id="SMX34484.1"/>
    </source>
</evidence>
<dbReference type="RefSeq" id="WP_093962039.1">
    <property type="nucleotide sequence ID" value="NZ_FXYG01000001.1"/>
</dbReference>
<keyword evidence="2" id="KW-1185">Reference proteome</keyword>